<dbReference type="SMART" id="SM00248">
    <property type="entry name" value="ANK"/>
    <property type="match status" value="5"/>
</dbReference>
<dbReference type="AlphaFoldDB" id="B1Q4U3"/>
<dbReference type="PANTHER" id="PTHR24128">
    <property type="entry name" value="HOMEOBOX PROTEIN WARIAI"/>
    <property type="match status" value="1"/>
</dbReference>
<evidence type="ECO:0000256" key="2">
    <source>
        <dbReference type="SAM" id="Phobius"/>
    </source>
</evidence>
<keyword evidence="2" id="KW-0812">Transmembrane</keyword>
<dbReference type="EMBL" id="AB429354">
    <property type="protein sequence ID" value="BAG15869.1"/>
    <property type="molecule type" value="mRNA"/>
</dbReference>
<dbReference type="InterPro" id="IPR026961">
    <property type="entry name" value="PGG_dom"/>
</dbReference>
<feature type="repeat" description="ANK" evidence="1">
    <location>
        <begin position="70"/>
        <end position="97"/>
    </location>
</feature>
<dbReference type="Gene3D" id="1.25.40.20">
    <property type="entry name" value="Ankyrin repeat-containing domain"/>
    <property type="match status" value="1"/>
</dbReference>
<keyword evidence="2" id="KW-0472">Membrane</keyword>
<dbReference type="PROSITE" id="PS50088">
    <property type="entry name" value="ANK_REPEAT"/>
    <property type="match status" value="1"/>
</dbReference>
<keyword evidence="2" id="KW-1133">Transmembrane helix</keyword>
<evidence type="ECO:0000259" key="3">
    <source>
        <dbReference type="Pfam" id="PF13962"/>
    </source>
</evidence>
<feature type="transmembrane region" description="Helical" evidence="2">
    <location>
        <begin position="279"/>
        <end position="298"/>
    </location>
</feature>
<feature type="transmembrane region" description="Helical" evidence="2">
    <location>
        <begin position="374"/>
        <end position="391"/>
    </location>
</feature>
<protein>
    <submittedName>
        <fullName evidence="4">Ankyrin repeat protein</fullName>
    </submittedName>
</protein>
<feature type="transmembrane region" description="Helical" evidence="2">
    <location>
        <begin position="339"/>
        <end position="362"/>
    </location>
</feature>
<feature type="domain" description="PGG" evidence="3">
    <location>
        <begin position="278"/>
        <end position="309"/>
    </location>
</feature>
<reference evidence="4" key="1">
    <citation type="journal article" date="2009" name="Biosci. Biotechnol. Biochem.">
        <title>Transcriptome profiling of the mangrove plant Bruguiera gymnorhiza and identification of salt tolerance genes by Agrobacterium functional screening.</title>
        <authorList>
            <person name="Yamanaka T."/>
            <person name="Miyama M."/>
            <person name="Tada Y."/>
        </authorList>
    </citation>
    <scope>NUCLEOTIDE SEQUENCE</scope>
    <source>
        <tissue evidence="4">Leaf</tissue>
    </source>
</reference>
<dbReference type="InterPro" id="IPR036770">
    <property type="entry name" value="Ankyrin_rpt-contain_sf"/>
</dbReference>
<accession>B1Q4U3</accession>
<feature type="transmembrane region" description="Helical" evidence="2">
    <location>
        <begin position="397"/>
        <end position="415"/>
    </location>
</feature>
<dbReference type="Pfam" id="PF12796">
    <property type="entry name" value="Ank_2"/>
    <property type="match status" value="2"/>
</dbReference>
<proteinExistence type="evidence at transcript level"/>
<dbReference type="PROSITE" id="PS50297">
    <property type="entry name" value="ANK_REP_REGION"/>
    <property type="match status" value="1"/>
</dbReference>
<evidence type="ECO:0000256" key="1">
    <source>
        <dbReference type="PROSITE-ProRule" id="PRU00023"/>
    </source>
</evidence>
<evidence type="ECO:0000313" key="4">
    <source>
        <dbReference type="EMBL" id="BAG15869.1"/>
    </source>
</evidence>
<dbReference type="PANTHER" id="PTHR24128:SF87">
    <property type="entry name" value="ANKYRIN REPEAT FAMILY PROTEIN"/>
    <property type="match status" value="1"/>
</dbReference>
<keyword evidence="1" id="KW-0040">ANK repeat</keyword>
<dbReference type="Pfam" id="PF13962">
    <property type="entry name" value="PGG"/>
    <property type="match status" value="1"/>
</dbReference>
<sequence length="446" mass="50282">MNQDLKEAAEAGNINNLYELIRRDAYLLEHLDQVPFVETPLHAAASTGQIEFAMEIMNLKASFAGKLNQDGFSPMHLAVQKGRTLMVLWLLDVDPDLVRVKGRGGKTPLHCAVELGDVAVLTEIFEACPESIKDVTNEGDTAFHVALKNNHVEAFQVLLGWLQRCVFRDALFWRRQLLNWKNKEGNTALHIALSRNLLPAAKLLAELPVYGDINNEAGATAIAILKGQIQGKEVLRKLRHRPKLGHATPCKDLTSAPSICEAQTLWLERRRNTLPIEKFNLLVVVHTLIATITFQAALSPPGGVWQGQADINSPLRNIVHVNASAASTRNEAEASSSRYVGTTIMGSVTFTLFWLANTSLFFVTVQRIIRQEGAFLLFSCYLLSMSVISPNKAWSNINIVLFFSIALYYLPQWCYRTMSGYTHWRIGWRRRREPIHDRKEWWQQGD</sequence>
<dbReference type="InterPro" id="IPR002110">
    <property type="entry name" value="Ankyrin_rpt"/>
</dbReference>
<name>B1Q4U3_BRUGY</name>
<organism evidence="4">
    <name type="scientific">Bruguiera gymnorhiza</name>
    <name type="common">Burma mangrove</name>
    <name type="synonym">Rhizophora gymnorhiza</name>
    <dbReference type="NCBI Taxonomy" id="39984"/>
    <lineage>
        <taxon>Eukaryota</taxon>
        <taxon>Viridiplantae</taxon>
        <taxon>Streptophyta</taxon>
        <taxon>Embryophyta</taxon>
        <taxon>Tracheophyta</taxon>
        <taxon>Spermatophyta</taxon>
        <taxon>Magnoliopsida</taxon>
        <taxon>eudicotyledons</taxon>
        <taxon>Gunneridae</taxon>
        <taxon>Pentapetalae</taxon>
        <taxon>rosids</taxon>
        <taxon>fabids</taxon>
        <taxon>Malpighiales</taxon>
        <taxon>Rhizophoraceae</taxon>
        <taxon>Bruguiera</taxon>
    </lineage>
</organism>
<dbReference type="SUPFAM" id="SSF48403">
    <property type="entry name" value="Ankyrin repeat"/>
    <property type="match status" value="1"/>
</dbReference>